<comment type="caution">
    <text evidence="1">The sequence shown here is derived from an EMBL/GenBank/DDBJ whole genome shotgun (WGS) entry which is preliminary data.</text>
</comment>
<organism evidence="1 2">
    <name type="scientific">Pistacia integerrima</name>
    <dbReference type="NCBI Taxonomy" id="434235"/>
    <lineage>
        <taxon>Eukaryota</taxon>
        <taxon>Viridiplantae</taxon>
        <taxon>Streptophyta</taxon>
        <taxon>Embryophyta</taxon>
        <taxon>Tracheophyta</taxon>
        <taxon>Spermatophyta</taxon>
        <taxon>Magnoliopsida</taxon>
        <taxon>eudicotyledons</taxon>
        <taxon>Gunneridae</taxon>
        <taxon>Pentapetalae</taxon>
        <taxon>rosids</taxon>
        <taxon>malvids</taxon>
        <taxon>Sapindales</taxon>
        <taxon>Anacardiaceae</taxon>
        <taxon>Pistacia</taxon>
    </lineage>
</organism>
<evidence type="ECO:0000313" key="1">
    <source>
        <dbReference type="EMBL" id="KAJ0013825.1"/>
    </source>
</evidence>
<keyword evidence="2" id="KW-1185">Reference proteome</keyword>
<evidence type="ECO:0000313" key="2">
    <source>
        <dbReference type="Proteomes" id="UP001163603"/>
    </source>
</evidence>
<accession>A0ACC0X9B8</accession>
<dbReference type="Proteomes" id="UP001163603">
    <property type="component" value="Chromosome 13"/>
</dbReference>
<name>A0ACC0X9B8_9ROSI</name>
<gene>
    <name evidence="1" type="ORF">Pint_20311</name>
</gene>
<proteinExistence type="predicted"/>
<reference evidence="2" key="1">
    <citation type="journal article" date="2023" name="G3 (Bethesda)">
        <title>Genome assembly and association tests identify interacting loci associated with vigor, precocity, and sex in interspecific pistachio rootstocks.</title>
        <authorList>
            <person name="Palmer W."/>
            <person name="Jacygrad E."/>
            <person name="Sagayaradj S."/>
            <person name="Cavanaugh K."/>
            <person name="Han R."/>
            <person name="Bertier L."/>
            <person name="Beede B."/>
            <person name="Kafkas S."/>
            <person name="Golino D."/>
            <person name="Preece J."/>
            <person name="Michelmore R."/>
        </authorList>
    </citation>
    <scope>NUCLEOTIDE SEQUENCE [LARGE SCALE GENOMIC DNA]</scope>
</reference>
<sequence length="384" mass="42782">MKQGEVLRDYEKLVSASGVDLVSAVWLANRRNPIPDTYGLLRLDSDGILKFTYGGGQAIARSPGQLKKSSVGNISVTLLDSGNLVLREVDSSGEAAKVLWQNFDYPTNTLLPEMKLGFSRGFHNLKTGHEWYLSSWLSDQMPSPGAFKLVLNPHGSRKLIIWRRGEVYWRSGVWKNGSFELALELTINLGVGMGKISSSFGSWDGTELFVPRKGYTEINEDELRNDGYNTSLGLSDCHAKCWKDCNCIAYKYAFTSGTGCTIWMRGSTFSPKQNILDLPFIFDVVLSMKRRWWIWFIVAIVAALILLLSAIFCPLLKKSRKEHNRTSSYELCDGNNLINGKKKGQEFQMFSLLQITTATNSFSSSTKLGEGGFGPVISGCMSLE</sequence>
<dbReference type="EMBL" id="CM047748">
    <property type="protein sequence ID" value="KAJ0013825.1"/>
    <property type="molecule type" value="Genomic_DNA"/>
</dbReference>
<protein>
    <submittedName>
        <fullName evidence="1">Uncharacterized protein</fullName>
    </submittedName>
</protein>